<reference evidence="2" key="1">
    <citation type="submission" date="2011-04" db="EMBL/GenBank/DDBJ databases">
        <title>Evolution of plant cell wall degrading machinery underlies the functional diversity of forest fungi.</title>
        <authorList>
            <consortium name="US DOE Joint Genome Institute (JGI-PGF)"/>
            <person name="Eastwood D.C."/>
            <person name="Floudas D."/>
            <person name="Binder M."/>
            <person name="Majcherczyk A."/>
            <person name="Schneider P."/>
            <person name="Aerts A."/>
            <person name="Asiegbu F.O."/>
            <person name="Baker S.E."/>
            <person name="Barry K."/>
            <person name="Bendiksby M."/>
            <person name="Blumentritt M."/>
            <person name="Coutinho P.M."/>
            <person name="Cullen D."/>
            <person name="Cullen D."/>
            <person name="Gathman A."/>
            <person name="Goodell B."/>
            <person name="Henrissat B."/>
            <person name="Ihrmark K."/>
            <person name="Kauserud H."/>
            <person name="Kohler A."/>
            <person name="LaButti K."/>
            <person name="Lapidus A."/>
            <person name="Lavin J.L."/>
            <person name="Lee Y.-H."/>
            <person name="Lindquist E."/>
            <person name="Lilly W."/>
            <person name="Lucas S."/>
            <person name="Morin E."/>
            <person name="Murat C."/>
            <person name="Oguiza J.A."/>
            <person name="Park J."/>
            <person name="Pisabarro A.G."/>
            <person name="Riley R."/>
            <person name="Rosling A."/>
            <person name="Salamov A."/>
            <person name="Schmidt O."/>
            <person name="Schmutz J."/>
            <person name="Skrede I."/>
            <person name="Stenlid J."/>
            <person name="Wiebenga A."/>
            <person name="Xie X."/>
            <person name="Kues U."/>
            <person name="Hibbett D.S."/>
            <person name="Hoffmeister D."/>
            <person name="Hogberg N."/>
            <person name="Martin F."/>
            <person name="Grigoriev I.V."/>
            <person name="Watkinson S.C."/>
        </authorList>
    </citation>
    <scope>NUCLEOTIDE SEQUENCE</scope>
    <source>
        <strain evidence="2">S7.9</strain>
    </source>
</reference>
<feature type="region of interest" description="Disordered" evidence="1">
    <location>
        <begin position="1"/>
        <end position="155"/>
    </location>
</feature>
<feature type="compositionally biased region" description="Basic residues" evidence="1">
    <location>
        <begin position="102"/>
        <end position="113"/>
    </location>
</feature>
<feature type="non-terminal residue" evidence="2">
    <location>
        <position position="155"/>
    </location>
</feature>
<dbReference type="AlphaFoldDB" id="F8P3U1"/>
<dbReference type="OrthoDB" id="79830at2759"/>
<evidence type="ECO:0000313" key="2">
    <source>
        <dbReference type="EMBL" id="EGO22190.1"/>
    </source>
</evidence>
<evidence type="ECO:0000256" key="1">
    <source>
        <dbReference type="SAM" id="MobiDB-lite"/>
    </source>
</evidence>
<dbReference type="RefSeq" id="XP_007320728.1">
    <property type="nucleotide sequence ID" value="XM_007320666.1"/>
</dbReference>
<dbReference type="GeneID" id="18811707"/>
<organism>
    <name type="scientific">Serpula lacrymans var. lacrymans (strain S7.9)</name>
    <name type="common">Dry rot fungus</name>
    <dbReference type="NCBI Taxonomy" id="578457"/>
    <lineage>
        <taxon>Eukaryota</taxon>
        <taxon>Fungi</taxon>
        <taxon>Dikarya</taxon>
        <taxon>Basidiomycota</taxon>
        <taxon>Agaricomycotina</taxon>
        <taxon>Agaricomycetes</taxon>
        <taxon>Agaricomycetidae</taxon>
        <taxon>Boletales</taxon>
        <taxon>Coniophorineae</taxon>
        <taxon>Serpulaceae</taxon>
        <taxon>Serpula</taxon>
    </lineage>
</organism>
<sequence>MVTPAKPTVNGKTTNGPFPVSTNKLETPRLRTNGLPIKPTLPAVPSPLRQAWGQSDSPPSNSPPRRPTKAANFMADLIKEVTPPKKADVSNPYQTASPVKPPPKKQTAKKLRSTRSTEQKQTEKEKAKEPELSTQAIIEATVPKGSKRARPPPEL</sequence>
<feature type="compositionally biased region" description="Basic and acidic residues" evidence="1">
    <location>
        <begin position="77"/>
        <end position="88"/>
    </location>
</feature>
<name>F8P3U1_SERL9</name>
<gene>
    <name evidence="2" type="ORF">SERLADRAFT_394993</name>
</gene>
<dbReference type="Proteomes" id="UP000008064">
    <property type="component" value="Unassembled WGS sequence"/>
</dbReference>
<feature type="compositionally biased region" description="Basic residues" evidence="1">
    <location>
        <begin position="145"/>
        <end position="155"/>
    </location>
</feature>
<proteinExistence type="predicted"/>
<feature type="compositionally biased region" description="Polar residues" evidence="1">
    <location>
        <begin position="10"/>
        <end position="25"/>
    </location>
</feature>
<dbReference type="EMBL" id="GL945437">
    <property type="protein sequence ID" value="EGO22190.1"/>
    <property type="molecule type" value="Genomic_DNA"/>
</dbReference>
<feature type="compositionally biased region" description="Basic and acidic residues" evidence="1">
    <location>
        <begin position="115"/>
        <end position="131"/>
    </location>
</feature>
<dbReference type="KEGG" id="sla:SERLADRAFT_394993"/>
<dbReference type="HOGENOM" id="CLU_1699788_0_0_1"/>
<accession>F8P3U1</accession>
<protein>
    <submittedName>
        <fullName evidence="2">Uncharacterized protein</fullName>
    </submittedName>
</protein>